<name>A0A8S1AXZ4_ARCPL</name>
<evidence type="ECO:0008006" key="5">
    <source>
        <dbReference type="Google" id="ProtNLM"/>
    </source>
</evidence>
<dbReference type="Pfam" id="PF21788">
    <property type="entry name" value="TNP-like_GBD"/>
    <property type="match status" value="1"/>
</dbReference>
<feature type="domain" description="Transposable element P transposase-like RNase H" evidence="1">
    <location>
        <begin position="23"/>
        <end position="69"/>
    </location>
</feature>
<dbReference type="InterPro" id="IPR048365">
    <property type="entry name" value="TNP-like_RNaseH_N"/>
</dbReference>
<dbReference type="EMBL" id="CADEBD010000360">
    <property type="protein sequence ID" value="CAB3251497.1"/>
    <property type="molecule type" value="Genomic_DNA"/>
</dbReference>
<evidence type="ECO:0000313" key="3">
    <source>
        <dbReference type="EMBL" id="CAB3251497.1"/>
    </source>
</evidence>
<comment type="caution">
    <text evidence="3">The sequence shown here is derived from an EMBL/GenBank/DDBJ whole genome shotgun (WGS) entry which is preliminary data.</text>
</comment>
<evidence type="ECO:0000313" key="4">
    <source>
        <dbReference type="Proteomes" id="UP000494256"/>
    </source>
</evidence>
<sequence>MHSKKDCRPCIGVHDKEHSIQLIQPVSYTFCCGTTSAIELAQQIHEVIEKLYLIGFKVLTTVCDQSAINKLIQKTKADYLRRNEVFKRKVFEVNGEEVIPLYDPPHLLKGIRNNLMNKNLKCIMKNDVNVAKWEHLEMLLKEDPGFDGLRMLPKLTESHLNPNKLKKMKVKCAAQVLSHSTAIFMGYLARKGILVEDAKETARLLLFFDELFDSVNGSFHNFKKKPGKKFLGPLTPNSTHYAGVVTCSELFDDELTASLDERGLTPERARTVSSSEDLEELVESLTGCIREACRVAIPAMSSGRRRPQASWWAPEIEAKKKTVNRLRSRIRNASSERRQYAVDRYLEAKRAYKEAITRSWREFCGKQEKESVWDGMGDEIKRAVEGPCCPGHYTNSHRIGAAVSGNFLSRDTEETDTSEQRECRAEVAQEFKFINERPLELTNFTAAEADRVGPHRNAKIRLAMFCMKYRLLATDRSAAGGNALADRFAGVFLSAVRCDPPRSV</sequence>
<evidence type="ECO:0000259" key="1">
    <source>
        <dbReference type="Pfam" id="PF21787"/>
    </source>
</evidence>
<proteinExistence type="predicted"/>
<dbReference type="Proteomes" id="UP000494256">
    <property type="component" value="Unassembled WGS sequence"/>
</dbReference>
<feature type="domain" description="Transposable element P transposase-like GTP-binding insertion" evidence="2">
    <location>
        <begin position="106"/>
        <end position="218"/>
    </location>
</feature>
<dbReference type="OrthoDB" id="7409317at2759"/>
<gene>
    <name evidence="3" type="ORF">APLA_LOCUS13634</name>
</gene>
<dbReference type="InterPro" id="IPR048366">
    <property type="entry name" value="TNP-like_GBD"/>
</dbReference>
<reference evidence="3 4" key="1">
    <citation type="submission" date="2020-04" db="EMBL/GenBank/DDBJ databases">
        <authorList>
            <person name="Wallbank WR R."/>
            <person name="Pardo Diaz C."/>
            <person name="Kozak K."/>
            <person name="Martin S."/>
            <person name="Jiggins C."/>
            <person name="Moest M."/>
            <person name="Warren A I."/>
            <person name="Byers J.R.P. K."/>
            <person name="Montejo-Kovacevich G."/>
            <person name="Yen C E."/>
        </authorList>
    </citation>
    <scope>NUCLEOTIDE SEQUENCE [LARGE SCALE GENOMIC DNA]</scope>
</reference>
<organism evidence="3 4">
    <name type="scientific">Arctia plantaginis</name>
    <name type="common">Wood tiger moth</name>
    <name type="synonym">Phalaena plantaginis</name>
    <dbReference type="NCBI Taxonomy" id="874455"/>
    <lineage>
        <taxon>Eukaryota</taxon>
        <taxon>Metazoa</taxon>
        <taxon>Ecdysozoa</taxon>
        <taxon>Arthropoda</taxon>
        <taxon>Hexapoda</taxon>
        <taxon>Insecta</taxon>
        <taxon>Pterygota</taxon>
        <taxon>Neoptera</taxon>
        <taxon>Endopterygota</taxon>
        <taxon>Lepidoptera</taxon>
        <taxon>Glossata</taxon>
        <taxon>Ditrysia</taxon>
        <taxon>Noctuoidea</taxon>
        <taxon>Erebidae</taxon>
        <taxon>Arctiinae</taxon>
        <taxon>Arctia</taxon>
    </lineage>
</organism>
<protein>
    <recommendedName>
        <fullName evidence="5">Transposase</fullName>
    </recommendedName>
</protein>
<evidence type="ECO:0000259" key="2">
    <source>
        <dbReference type="Pfam" id="PF21788"/>
    </source>
</evidence>
<dbReference type="Pfam" id="PF21787">
    <property type="entry name" value="TNP-like_RNaseH_N"/>
    <property type="match status" value="1"/>
</dbReference>
<dbReference type="AlphaFoldDB" id="A0A8S1AXZ4"/>
<accession>A0A8S1AXZ4</accession>